<evidence type="ECO:0000313" key="3">
    <source>
        <dbReference type="Proteomes" id="UP001519460"/>
    </source>
</evidence>
<reference evidence="2 3" key="1">
    <citation type="journal article" date="2023" name="Sci. Data">
        <title>Genome assembly of the Korean intertidal mud-creeper Batillaria attramentaria.</title>
        <authorList>
            <person name="Patra A.K."/>
            <person name="Ho P.T."/>
            <person name="Jun S."/>
            <person name="Lee S.J."/>
            <person name="Kim Y."/>
            <person name="Won Y.J."/>
        </authorList>
    </citation>
    <scope>NUCLEOTIDE SEQUENCE [LARGE SCALE GENOMIC DNA]</scope>
    <source>
        <strain evidence="2">Wonlab-2016</strain>
    </source>
</reference>
<gene>
    <name evidence="2" type="ORF">BaRGS_00034836</name>
</gene>
<organism evidence="2 3">
    <name type="scientific">Batillaria attramentaria</name>
    <dbReference type="NCBI Taxonomy" id="370345"/>
    <lineage>
        <taxon>Eukaryota</taxon>
        <taxon>Metazoa</taxon>
        <taxon>Spiralia</taxon>
        <taxon>Lophotrochozoa</taxon>
        <taxon>Mollusca</taxon>
        <taxon>Gastropoda</taxon>
        <taxon>Caenogastropoda</taxon>
        <taxon>Sorbeoconcha</taxon>
        <taxon>Cerithioidea</taxon>
        <taxon>Batillariidae</taxon>
        <taxon>Batillaria</taxon>
    </lineage>
</organism>
<feature type="region of interest" description="Disordered" evidence="1">
    <location>
        <begin position="146"/>
        <end position="178"/>
    </location>
</feature>
<accession>A0ABD0JGH5</accession>
<name>A0ABD0JGH5_9CAEN</name>
<keyword evidence="3" id="KW-1185">Reference proteome</keyword>
<proteinExistence type="predicted"/>
<dbReference type="EMBL" id="JACVVK020000453">
    <property type="protein sequence ID" value="KAK7473931.1"/>
    <property type="molecule type" value="Genomic_DNA"/>
</dbReference>
<sequence length="178" mass="19655">MRTLTVTTLQHQWKGLAKTEEQGEEEESNAAWTLHCSSCWMAGPPLVCAASQLFCLFHQKPSRDSSNLKAARKKKPVADFTDANLKRGKQLLKPRDESHSCGARHALYFKANLVTAEPLEIPSSPTSRQVLSCGYASGDGEATVSYHAKPKASISPINLPDAEKEKKERDRMENGCNQ</sequence>
<evidence type="ECO:0000256" key="1">
    <source>
        <dbReference type="SAM" id="MobiDB-lite"/>
    </source>
</evidence>
<dbReference type="Proteomes" id="UP001519460">
    <property type="component" value="Unassembled WGS sequence"/>
</dbReference>
<feature type="compositionally biased region" description="Basic and acidic residues" evidence="1">
    <location>
        <begin position="161"/>
        <end position="178"/>
    </location>
</feature>
<comment type="caution">
    <text evidence="2">The sequence shown here is derived from an EMBL/GenBank/DDBJ whole genome shotgun (WGS) entry which is preliminary data.</text>
</comment>
<evidence type="ECO:0000313" key="2">
    <source>
        <dbReference type="EMBL" id="KAK7473931.1"/>
    </source>
</evidence>
<protein>
    <submittedName>
        <fullName evidence="2">Uncharacterized protein</fullName>
    </submittedName>
</protein>
<dbReference type="AlphaFoldDB" id="A0ABD0JGH5"/>